<accession>A0A1V3II00</accession>
<dbReference type="InterPro" id="IPR016039">
    <property type="entry name" value="Thiolase-like"/>
</dbReference>
<dbReference type="UniPathway" id="UPA00094"/>
<dbReference type="RefSeq" id="WP_077493599.1">
    <property type="nucleotide sequence ID" value="NZ_MLHG01000020.1"/>
</dbReference>
<dbReference type="PANTHER" id="PTHR11712">
    <property type="entry name" value="POLYKETIDE SYNTHASE-RELATED"/>
    <property type="match status" value="1"/>
</dbReference>
<dbReference type="InterPro" id="IPR018201">
    <property type="entry name" value="Ketoacyl_synth_AS"/>
</dbReference>
<dbReference type="STRING" id="1908257.BKK47_03815"/>
<organism evidence="6 7">
    <name type="scientific">Rodentibacter mrazii</name>
    <dbReference type="NCBI Taxonomy" id="1908257"/>
    <lineage>
        <taxon>Bacteria</taxon>
        <taxon>Pseudomonadati</taxon>
        <taxon>Pseudomonadota</taxon>
        <taxon>Gammaproteobacteria</taxon>
        <taxon>Pasteurellales</taxon>
        <taxon>Pasteurellaceae</taxon>
        <taxon>Rodentibacter</taxon>
    </lineage>
</organism>
<dbReference type="Pfam" id="PF00109">
    <property type="entry name" value="ketoacyl-synt"/>
    <property type="match status" value="1"/>
</dbReference>
<comment type="caution">
    <text evidence="6">The sequence shown here is derived from an EMBL/GenBank/DDBJ whole genome shotgun (WGS) entry which is preliminary data.</text>
</comment>
<dbReference type="GO" id="GO:0005829">
    <property type="term" value="C:cytosol"/>
    <property type="evidence" value="ECO:0007669"/>
    <property type="project" value="TreeGrafter"/>
</dbReference>
<dbReference type="Proteomes" id="UP000189426">
    <property type="component" value="Unassembled WGS sequence"/>
</dbReference>
<evidence type="ECO:0000259" key="5">
    <source>
        <dbReference type="PROSITE" id="PS52004"/>
    </source>
</evidence>
<evidence type="ECO:0000313" key="6">
    <source>
        <dbReference type="EMBL" id="OOF40537.1"/>
    </source>
</evidence>
<dbReference type="PROSITE" id="PS52004">
    <property type="entry name" value="KS3_2"/>
    <property type="match status" value="1"/>
</dbReference>
<dbReference type="SUPFAM" id="SSF53901">
    <property type="entry name" value="Thiolase-like"/>
    <property type="match status" value="1"/>
</dbReference>
<proteinExistence type="inferred from homology"/>
<dbReference type="InterPro" id="IPR014030">
    <property type="entry name" value="Ketoacyl_synth_N"/>
</dbReference>
<dbReference type="GO" id="GO:0004315">
    <property type="term" value="F:3-oxoacyl-[acyl-carrier-protein] synthase activity"/>
    <property type="evidence" value="ECO:0007669"/>
    <property type="project" value="InterPro"/>
</dbReference>
<dbReference type="AlphaFoldDB" id="A0A1V3II00"/>
<gene>
    <name evidence="6" type="ORF">BKK47_03815</name>
</gene>
<evidence type="ECO:0000256" key="3">
    <source>
        <dbReference type="ARBA" id="ARBA00022679"/>
    </source>
</evidence>
<dbReference type="EMBL" id="MLHG01000020">
    <property type="protein sequence ID" value="OOF40537.1"/>
    <property type="molecule type" value="Genomic_DNA"/>
</dbReference>
<dbReference type="Pfam" id="PF02801">
    <property type="entry name" value="Ketoacyl-synt_C"/>
    <property type="match status" value="1"/>
</dbReference>
<evidence type="ECO:0000256" key="4">
    <source>
        <dbReference type="RuleBase" id="RU003694"/>
    </source>
</evidence>
<name>A0A1V3II00_9PAST</name>
<dbReference type="SMART" id="SM00825">
    <property type="entry name" value="PKS_KS"/>
    <property type="match status" value="1"/>
</dbReference>
<comment type="similarity">
    <text evidence="2 4">Belongs to the thiolase-like superfamily. Beta-ketoacyl-ACP synthases family.</text>
</comment>
<dbReference type="InterPro" id="IPR020841">
    <property type="entry name" value="PKS_Beta-ketoAc_synthase_dom"/>
</dbReference>
<sequence length="408" mass="43995">MTALYLSRPAILSSLGEGIAHHVQSLLEKVDSPLTLSDHLFRAENLEGSAYMLGTINTDLRSFPVNLADEHRSRNNQVLWHCLQQLEPQIEVAITKFGRCRIAVVIGSSTTGVDENIPVFKYEAAHPNDWSGAKFNQQQQYFSAPADFIAHQYGLKGLVYGISTACTSGAKALITAARLLKANLCDAVICGGVDTLSLLTVNGFNSLSVLSNTRTNPFSVNRQGINIGEGAAVFIMSREKLDDTSVQLLGYGASSDAYHMSSPHPEGEGAISAFHTALASAQVEPHQIGWINLHGTGTIHNDQMESLTVNTIFGCQTPCTSTKPYTGHTLGAAGAIEAAILWGMIDRTLNPDGQLPAQLWDSQRDPHLPNIALTDFHSHWNNKKRIGASSSFAFGGNNTVLILGETDD</sequence>
<dbReference type="PANTHER" id="PTHR11712:SF320">
    <property type="entry name" value="BETA-KETOACYL SYNTHASE"/>
    <property type="match status" value="1"/>
</dbReference>
<evidence type="ECO:0000256" key="2">
    <source>
        <dbReference type="ARBA" id="ARBA00008467"/>
    </source>
</evidence>
<keyword evidence="7" id="KW-1185">Reference proteome</keyword>
<dbReference type="PROSITE" id="PS00606">
    <property type="entry name" value="KS3_1"/>
    <property type="match status" value="1"/>
</dbReference>
<dbReference type="InterPro" id="IPR000794">
    <property type="entry name" value="Beta-ketoacyl_synthase"/>
</dbReference>
<dbReference type="GO" id="GO:0006633">
    <property type="term" value="P:fatty acid biosynthetic process"/>
    <property type="evidence" value="ECO:0007669"/>
    <property type="project" value="UniProtKB-UniPathway"/>
</dbReference>
<keyword evidence="3 4" id="KW-0808">Transferase</keyword>
<feature type="domain" description="Ketosynthase family 3 (KS3)" evidence="5">
    <location>
        <begin position="1"/>
        <end position="405"/>
    </location>
</feature>
<protein>
    <submittedName>
        <fullName evidence="6">Beta-ketoacyl-[acyl-carrier-protein] synthase II</fullName>
    </submittedName>
</protein>
<evidence type="ECO:0000256" key="1">
    <source>
        <dbReference type="ARBA" id="ARBA00005194"/>
    </source>
</evidence>
<reference evidence="6 7" key="1">
    <citation type="submission" date="2016-10" db="EMBL/GenBank/DDBJ databases">
        <title>Rodentibacter gen. nov. and new species.</title>
        <authorList>
            <person name="Christensen H."/>
        </authorList>
    </citation>
    <scope>NUCLEOTIDE SEQUENCE [LARGE SCALE GENOMIC DNA]</scope>
    <source>
        <strain evidence="6 7">Ppn418</strain>
    </source>
</reference>
<dbReference type="Gene3D" id="3.40.47.10">
    <property type="match status" value="1"/>
</dbReference>
<comment type="pathway">
    <text evidence="1">Lipid metabolism; fatty acid biosynthesis.</text>
</comment>
<dbReference type="InterPro" id="IPR014031">
    <property type="entry name" value="Ketoacyl_synth_C"/>
</dbReference>
<dbReference type="NCBIfam" id="NF006618">
    <property type="entry name" value="PRK09185.1"/>
    <property type="match status" value="1"/>
</dbReference>
<evidence type="ECO:0000313" key="7">
    <source>
        <dbReference type="Proteomes" id="UP000189426"/>
    </source>
</evidence>